<dbReference type="InterPro" id="IPR016186">
    <property type="entry name" value="C-type_lectin-like/link_sf"/>
</dbReference>
<organism evidence="2 3">
    <name type="scientific">Mytilus galloprovincialis</name>
    <name type="common">Mediterranean mussel</name>
    <dbReference type="NCBI Taxonomy" id="29158"/>
    <lineage>
        <taxon>Eukaryota</taxon>
        <taxon>Metazoa</taxon>
        <taxon>Spiralia</taxon>
        <taxon>Lophotrochozoa</taxon>
        <taxon>Mollusca</taxon>
        <taxon>Bivalvia</taxon>
        <taxon>Autobranchia</taxon>
        <taxon>Pteriomorphia</taxon>
        <taxon>Mytilida</taxon>
        <taxon>Mytiloidea</taxon>
        <taxon>Mytilidae</taxon>
        <taxon>Mytilinae</taxon>
        <taxon>Mytilus</taxon>
    </lineage>
</organism>
<dbReference type="SMART" id="SM00034">
    <property type="entry name" value="CLECT"/>
    <property type="match status" value="2"/>
</dbReference>
<dbReference type="InterPro" id="IPR016187">
    <property type="entry name" value="CTDL_fold"/>
</dbReference>
<accession>A0A8B6HA92</accession>
<dbReference type="PANTHER" id="PTHR45710:SF26">
    <property type="entry name" value="RH26557P"/>
    <property type="match status" value="1"/>
</dbReference>
<dbReference type="Proteomes" id="UP000596742">
    <property type="component" value="Unassembled WGS sequence"/>
</dbReference>
<feature type="domain" description="C-type lectin" evidence="1">
    <location>
        <begin position="256"/>
        <end position="364"/>
    </location>
</feature>
<keyword evidence="3" id="KW-1185">Reference proteome</keyword>
<protein>
    <recommendedName>
        <fullName evidence="1">C-type lectin domain-containing protein</fullName>
    </recommendedName>
</protein>
<dbReference type="CDD" id="cd00037">
    <property type="entry name" value="CLECT"/>
    <property type="match status" value="1"/>
</dbReference>
<comment type="caution">
    <text evidence="2">The sequence shown here is derived from an EMBL/GenBank/DDBJ whole genome shotgun (WGS) entry which is preliminary data.</text>
</comment>
<sequence length="378" mass="43233">MEREQCSAMIWNTLERTCWIIESSEPMTINAGKVMTDLNVYVIPKEGCTTIGYYFDSLTNTCLKFFSTSGKTWHDARTHCQQNGGDLITITTAEKWNFVNSFLSCKSAMWIGLKAEQWVNGDPFINVFGLLTQLDHEDNKYRGDNETDCTVVYLRGTYVFQDSSCNIRVRNITCHPATSSEYWISKPSKVHCASLCFMTNREQCSAMIWNTLERTCWIIETSEPMTINAGDVLTDLNVYVIPKEGCTTIGYYFDSLTNTCLKFFSTSGTTWHDARTHCQQNGGDLITITTAEKWNFVNSFLSCKGNMWIGLKAEKWVNGDPFINVFGLLTQFNNYDSMYTSDHEQDCTVVYLRGTYVFQDESCNIRVRSNYLCEITMS</sequence>
<proteinExistence type="predicted"/>
<evidence type="ECO:0000313" key="2">
    <source>
        <dbReference type="EMBL" id="VDI76430.1"/>
    </source>
</evidence>
<name>A0A8B6HA92_MYTGA</name>
<evidence type="ECO:0000259" key="1">
    <source>
        <dbReference type="PROSITE" id="PS50041"/>
    </source>
</evidence>
<evidence type="ECO:0000313" key="3">
    <source>
        <dbReference type="Proteomes" id="UP000596742"/>
    </source>
</evidence>
<gene>
    <name evidence="2" type="ORF">MGAL_10B074504</name>
</gene>
<dbReference type="SUPFAM" id="SSF56436">
    <property type="entry name" value="C-type lectin-like"/>
    <property type="match status" value="2"/>
</dbReference>
<dbReference type="Gene3D" id="3.10.100.10">
    <property type="entry name" value="Mannose-Binding Protein A, subunit A"/>
    <property type="match status" value="2"/>
</dbReference>
<dbReference type="Pfam" id="PF00059">
    <property type="entry name" value="Lectin_C"/>
    <property type="match status" value="2"/>
</dbReference>
<dbReference type="AlphaFoldDB" id="A0A8B6HA92"/>
<dbReference type="PROSITE" id="PS50041">
    <property type="entry name" value="C_TYPE_LECTIN_2"/>
    <property type="match status" value="2"/>
</dbReference>
<dbReference type="InterPro" id="IPR001304">
    <property type="entry name" value="C-type_lectin-like"/>
</dbReference>
<reference evidence="2" key="1">
    <citation type="submission" date="2018-11" db="EMBL/GenBank/DDBJ databases">
        <authorList>
            <person name="Alioto T."/>
            <person name="Alioto T."/>
        </authorList>
    </citation>
    <scope>NUCLEOTIDE SEQUENCE</scope>
</reference>
<dbReference type="EMBL" id="UYJE01009750">
    <property type="protein sequence ID" value="VDI76430.1"/>
    <property type="molecule type" value="Genomic_DNA"/>
</dbReference>
<dbReference type="OrthoDB" id="6055628at2759"/>
<dbReference type="PANTHER" id="PTHR45710">
    <property type="entry name" value="C-TYPE LECTIN DOMAIN-CONTAINING PROTEIN 180"/>
    <property type="match status" value="1"/>
</dbReference>
<dbReference type="InterPro" id="IPR050828">
    <property type="entry name" value="C-type_lectin/matrix_domain"/>
</dbReference>
<feature type="domain" description="C-type lectin" evidence="1">
    <location>
        <begin position="58"/>
        <end position="166"/>
    </location>
</feature>